<name>A0A1H9QQX5_9HYPH</name>
<sequence>MSETTNLKLPFLEAAQAQKHVTLNEALGMLDALVQLAVKNSDLAAPPAAPADGDRYIVAADATGAWAGKDLNLASWTDGAWSFFAPAEGWLVWVADESALLVWSGSAWVSAASGAASLTEAQLAAGIPKLGIGTAADDANLLAAKLNAVLFTALEAASGGNGDIQFKVNKEATAGTASLLFQTAYSGRAEMGLTGDDDFHVKVSPDGAAWIEAVRIEAASGRARLALLRPVVAATANYTLLPGDSGALVSISKATATTLTLAADAPAGFAVTVKQSGAGQVTFAPASGAAMESYAGHTRTAGQKAVARLAVFENSTGTAAVWTLDGQTAA</sequence>
<evidence type="ECO:0000313" key="2">
    <source>
        <dbReference type="Proteomes" id="UP000199647"/>
    </source>
</evidence>
<evidence type="ECO:0008006" key="3">
    <source>
        <dbReference type="Google" id="ProtNLM"/>
    </source>
</evidence>
<accession>A0A1H9QQX5</accession>
<reference evidence="1 2" key="1">
    <citation type="submission" date="2016-10" db="EMBL/GenBank/DDBJ databases">
        <authorList>
            <person name="de Groot N.N."/>
        </authorList>
    </citation>
    <scope>NUCLEOTIDE SEQUENCE [LARGE SCALE GENOMIC DNA]</scope>
    <source>
        <strain evidence="1 2">A52C2</strain>
    </source>
</reference>
<organism evidence="1 2">
    <name type="scientific">Faunimonas pinastri</name>
    <dbReference type="NCBI Taxonomy" id="1855383"/>
    <lineage>
        <taxon>Bacteria</taxon>
        <taxon>Pseudomonadati</taxon>
        <taxon>Pseudomonadota</taxon>
        <taxon>Alphaproteobacteria</taxon>
        <taxon>Hyphomicrobiales</taxon>
        <taxon>Afifellaceae</taxon>
        <taxon>Faunimonas</taxon>
    </lineage>
</organism>
<dbReference type="OrthoDB" id="564699at2"/>
<dbReference type="RefSeq" id="WP_092500041.1">
    <property type="nucleotide sequence ID" value="NZ_FOFG01000032.1"/>
</dbReference>
<dbReference type="Pfam" id="PF10983">
    <property type="entry name" value="DUF2793"/>
    <property type="match status" value="1"/>
</dbReference>
<dbReference type="InterPro" id="IPR021251">
    <property type="entry name" value="DUF2793"/>
</dbReference>
<dbReference type="STRING" id="1855383.SAMN05216548_13212"/>
<dbReference type="AlphaFoldDB" id="A0A1H9QQX5"/>
<keyword evidence="2" id="KW-1185">Reference proteome</keyword>
<gene>
    <name evidence="1" type="ORF">SAMN05216548_13212</name>
</gene>
<evidence type="ECO:0000313" key="1">
    <source>
        <dbReference type="EMBL" id="SER62844.1"/>
    </source>
</evidence>
<protein>
    <recommendedName>
        <fullName evidence="3">DUF2793 domain-containing protein</fullName>
    </recommendedName>
</protein>
<dbReference type="Proteomes" id="UP000199647">
    <property type="component" value="Unassembled WGS sequence"/>
</dbReference>
<proteinExistence type="predicted"/>
<dbReference type="EMBL" id="FOFG01000032">
    <property type="protein sequence ID" value="SER62844.1"/>
    <property type="molecule type" value="Genomic_DNA"/>
</dbReference>